<feature type="binding site" evidence="6">
    <location>
        <position position="107"/>
    </location>
    <ligand>
        <name>S-adenosyl-L-methionine</name>
        <dbReference type="ChEBI" id="CHEBI:59789"/>
    </ligand>
</feature>
<evidence type="ECO:0000256" key="7">
    <source>
        <dbReference type="SAM" id="MobiDB-lite"/>
    </source>
</evidence>
<gene>
    <name evidence="6 8" type="primary">rsmH</name>
    <name evidence="8" type="ORF">QQX04_11725</name>
</gene>
<keyword evidence="9" id="KW-1185">Reference proteome</keyword>
<keyword evidence="5 6" id="KW-0949">S-adenosyl-L-methionine</keyword>
<dbReference type="EC" id="2.1.1.199" evidence="6"/>
<name>A0ABT8G3F8_9MICO</name>
<comment type="catalytic activity">
    <reaction evidence="6">
        <text>cytidine(1402) in 16S rRNA + S-adenosyl-L-methionine = N(4)-methylcytidine(1402) in 16S rRNA + S-adenosyl-L-homocysteine + H(+)</text>
        <dbReference type="Rhea" id="RHEA:42928"/>
        <dbReference type="Rhea" id="RHEA-COMP:10286"/>
        <dbReference type="Rhea" id="RHEA-COMP:10287"/>
        <dbReference type="ChEBI" id="CHEBI:15378"/>
        <dbReference type="ChEBI" id="CHEBI:57856"/>
        <dbReference type="ChEBI" id="CHEBI:59789"/>
        <dbReference type="ChEBI" id="CHEBI:74506"/>
        <dbReference type="ChEBI" id="CHEBI:82748"/>
        <dbReference type="EC" id="2.1.1.199"/>
    </reaction>
</comment>
<dbReference type="GO" id="GO:0008168">
    <property type="term" value="F:methyltransferase activity"/>
    <property type="evidence" value="ECO:0007669"/>
    <property type="project" value="UniProtKB-KW"/>
</dbReference>
<dbReference type="SUPFAM" id="SSF53335">
    <property type="entry name" value="S-adenosyl-L-methionine-dependent methyltransferases"/>
    <property type="match status" value="1"/>
</dbReference>
<evidence type="ECO:0000256" key="6">
    <source>
        <dbReference type="HAMAP-Rule" id="MF_01007"/>
    </source>
</evidence>
<comment type="function">
    <text evidence="6">Specifically methylates the N4 position of cytidine in position 1402 (C1402) of 16S rRNA.</text>
</comment>
<dbReference type="InterPro" id="IPR002903">
    <property type="entry name" value="RsmH"/>
</dbReference>
<dbReference type="InterPro" id="IPR023397">
    <property type="entry name" value="SAM-dep_MeTrfase_MraW_recog"/>
</dbReference>
<keyword evidence="3 6" id="KW-0489">Methyltransferase</keyword>
<organism evidence="8 9">
    <name type="scientific">Demequina zhanjiangensis</name>
    <dbReference type="NCBI Taxonomy" id="3051659"/>
    <lineage>
        <taxon>Bacteria</taxon>
        <taxon>Bacillati</taxon>
        <taxon>Actinomycetota</taxon>
        <taxon>Actinomycetes</taxon>
        <taxon>Micrococcales</taxon>
        <taxon>Demequinaceae</taxon>
        <taxon>Demequina</taxon>
    </lineage>
</organism>
<dbReference type="GO" id="GO:0032259">
    <property type="term" value="P:methylation"/>
    <property type="evidence" value="ECO:0007669"/>
    <property type="project" value="UniProtKB-KW"/>
</dbReference>
<evidence type="ECO:0000256" key="1">
    <source>
        <dbReference type="ARBA" id="ARBA00010396"/>
    </source>
</evidence>
<evidence type="ECO:0000256" key="2">
    <source>
        <dbReference type="ARBA" id="ARBA00022552"/>
    </source>
</evidence>
<feature type="binding site" evidence="6">
    <location>
        <position position="59"/>
    </location>
    <ligand>
        <name>S-adenosyl-L-methionine</name>
        <dbReference type="ChEBI" id="CHEBI:59789"/>
    </ligand>
</feature>
<dbReference type="Gene3D" id="1.10.150.170">
    <property type="entry name" value="Putative methyltransferase TM0872, insert domain"/>
    <property type="match status" value="1"/>
</dbReference>
<accession>A0ABT8G3F8</accession>
<dbReference type="PANTHER" id="PTHR11265:SF0">
    <property type="entry name" value="12S RRNA N4-METHYLCYTIDINE METHYLTRANSFERASE"/>
    <property type="match status" value="1"/>
</dbReference>
<dbReference type="RefSeq" id="WP_301129410.1">
    <property type="nucleotide sequence ID" value="NZ_JAUHPV010000007.1"/>
</dbReference>
<keyword evidence="2 6" id="KW-0698">rRNA processing</keyword>
<dbReference type="NCBIfam" id="TIGR00006">
    <property type="entry name" value="16S rRNA (cytosine(1402)-N(4))-methyltransferase RsmH"/>
    <property type="match status" value="1"/>
</dbReference>
<evidence type="ECO:0000256" key="4">
    <source>
        <dbReference type="ARBA" id="ARBA00022679"/>
    </source>
</evidence>
<keyword evidence="4 6" id="KW-0808">Transferase</keyword>
<sequence>MGQDAASRHVPVMRDRCVELMAPALQHEGAVAIDGTLGMGGHTEALLERCPRARVVGIDRDEQAIALASERLARFGDRFLAHHATYDDMSGALAAAGADAADAILLDLGVSSLQIDEADRGFSYAQDAPLDMRMDRSEPRTAADLLRDEDERELTRILRVYGEERFAPRIARAIVRRRETAPLTRSTELAELVLEAMPAAARHAPGGHPAKRTFQALRIAVNRELEVLERAVPAAVESVGVGGRVVIMSYHSLEDRLVKRAFAAGSEVDAPPGLPVVPDEAQPYLRLLTRGAEKASELEAQENPRSKPVRLRAVERLRPTPPSRLRRSA</sequence>
<dbReference type="PIRSF" id="PIRSF004486">
    <property type="entry name" value="MraW"/>
    <property type="match status" value="1"/>
</dbReference>
<evidence type="ECO:0000313" key="8">
    <source>
        <dbReference type="EMBL" id="MDN4473663.1"/>
    </source>
</evidence>
<comment type="similarity">
    <text evidence="1 6">Belongs to the methyltransferase superfamily. RsmH family.</text>
</comment>
<feature type="compositionally biased region" description="Basic and acidic residues" evidence="7">
    <location>
        <begin position="295"/>
        <end position="305"/>
    </location>
</feature>
<feature type="binding site" evidence="6">
    <location>
        <position position="86"/>
    </location>
    <ligand>
        <name>S-adenosyl-L-methionine</name>
        <dbReference type="ChEBI" id="CHEBI:59789"/>
    </ligand>
</feature>
<evidence type="ECO:0000256" key="3">
    <source>
        <dbReference type="ARBA" id="ARBA00022603"/>
    </source>
</evidence>
<proteinExistence type="inferred from homology"/>
<reference evidence="8" key="1">
    <citation type="submission" date="2023-06" db="EMBL/GenBank/DDBJ databases">
        <title>SYSU T00b26.</title>
        <authorList>
            <person name="Gao L."/>
            <person name="Fang B.-Z."/>
            <person name="Li W.-J."/>
        </authorList>
    </citation>
    <scope>NUCLEOTIDE SEQUENCE</scope>
    <source>
        <strain evidence="8">SYSU T00b26</strain>
    </source>
</reference>
<evidence type="ECO:0000256" key="5">
    <source>
        <dbReference type="ARBA" id="ARBA00022691"/>
    </source>
</evidence>
<feature type="region of interest" description="Disordered" evidence="7">
    <location>
        <begin position="295"/>
        <end position="329"/>
    </location>
</feature>
<dbReference type="Proteomes" id="UP001172738">
    <property type="component" value="Unassembled WGS sequence"/>
</dbReference>
<dbReference type="PANTHER" id="PTHR11265">
    <property type="entry name" value="S-ADENOSYL-METHYLTRANSFERASE MRAW"/>
    <property type="match status" value="1"/>
</dbReference>
<dbReference type="HAMAP" id="MF_01007">
    <property type="entry name" value="16SrRNA_methyltr_H"/>
    <property type="match status" value="1"/>
</dbReference>
<feature type="binding site" evidence="6">
    <location>
        <position position="114"/>
    </location>
    <ligand>
        <name>S-adenosyl-L-methionine</name>
        <dbReference type="ChEBI" id="CHEBI:59789"/>
    </ligand>
</feature>
<dbReference type="Gene3D" id="3.40.50.150">
    <property type="entry name" value="Vaccinia Virus protein VP39"/>
    <property type="match status" value="1"/>
</dbReference>
<keyword evidence="6" id="KW-0963">Cytoplasm</keyword>
<dbReference type="Pfam" id="PF01795">
    <property type="entry name" value="Methyltransf_5"/>
    <property type="match status" value="1"/>
</dbReference>
<dbReference type="InterPro" id="IPR029063">
    <property type="entry name" value="SAM-dependent_MTases_sf"/>
</dbReference>
<dbReference type="SUPFAM" id="SSF81799">
    <property type="entry name" value="Putative methyltransferase TM0872, insert domain"/>
    <property type="match status" value="1"/>
</dbReference>
<evidence type="ECO:0000313" key="9">
    <source>
        <dbReference type="Proteomes" id="UP001172738"/>
    </source>
</evidence>
<dbReference type="EMBL" id="JAUHPV010000007">
    <property type="protein sequence ID" value="MDN4473663.1"/>
    <property type="molecule type" value="Genomic_DNA"/>
</dbReference>
<comment type="subcellular location">
    <subcellularLocation>
        <location evidence="6">Cytoplasm</location>
    </subcellularLocation>
</comment>
<protein>
    <recommendedName>
        <fullName evidence="6">Ribosomal RNA small subunit methyltransferase H</fullName>
        <ecNumber evidence="6">2.1.1.199</ecNumber>
    </recommendedName>
    <alternativeName>
        <fullName evidence="6">16S rRNA m(4)C1402 methyltransferase</fullName>
    </alternativeName>
    <alternativeName>
        <fullName evidence="6">rRNA (cytosine-N(4)-)-methyltransferase RsmH</fullName>
    </alternativeName>
</protein>
<feature type="binding site" evidence="6">
    <location>
        <begin position="40"/>
        <end position="42"/>
    </location>
    <ligand>
        <name>S-adenosyl-L-methionine</name>
        <dbReference type="ChEBI" id="CHEBI:59789"/>
    </ligand>
</feature>
<comment type="caution">
    <text evidence="8">The sequence shown here is derived from an EMBL/GenBank/DDBJ whole genome shotgun (WGS) entry which is preliminary data.</text>
</comment>